<name>A0AA40CVJ7_9PEZI</name>
<evidence type="ECO:0000313" key="2">
    <source>
        <dbReference type="Proteomes" id="UP001174936"/>
    </source>
</evidence>
<comment type="caution">
    <text evidence="1">The sequence shown here is derived from an EMBL/GenBank/DDBJ whole genome shotgun (WGS) entry which is preliminary data.</text>
</comment>
<accession>A0AA40CVJ7</accession>
<sequence length="72" mass="7617">MSTVVLRMPLVLHCSQGESLLYHYFEELAGRLLLAKVLAAQPPLKVHGQGIAKAPAMKVKFAVASSSTPGTG</sequence>
<gene>
    <name evidence="1" type="ORF">B0T16DRAFT_405705</name>
</gene>
<protein>
    <submittedName>
        <fullName evidence="1">Uncharacterized protein</fullName>
    </submittedName>
</protein>
<dbReference type="AlphaFoldDB" id="A0AA40CVJ7"/>
<dbReference type="EMBL" id="JAULSV010000002">
    <property type="protein sequence ID" value="KAK0652207.1"/>
    <property type="molecule type" value="Genomic_DNA"/>
</dbReference>
<proteinExistence type="predicted"/>
<keyword evidence="2" id="KW-1185">Reference proteome</keyword>
<organism evidence="1 2">
    <name type="scientific">Cercophora newfieldiana</name>
    <dbReference type="NCBI Taxonomy" id="92897"/>
    <lineage>
        <taxon>Eukaryota</taxon>
        <taxon>Fungi</taxon>
        <taxon>Dikarya</taxon>
        <taxon>Ascomycota</taxon>
        <taxon>Pezizomycotina</taxon>
        <taxon>Sordariomycetes</taxon>
        <taxon>Sordariomycetidae</taxon>
        <taxon>Sordariales</taxon>
        <taxon>Lasiosphaeriaceae</taxon>
        <taxon>Cercophora</taxon>
    </lineage>
</organism>
<dbReference type="Proteomes" id="UP001174936">
    <property type="component" value="Unassembled WGS sequence"/>
</dbReference>
<reference evidence="1" key="1">
    <citation type="submission" date="2023-06" db="EMBL/GenBank/DDBJ databases">
        <title>Genome-scale phylogeny and comparative genomics of the fungal order Sordariales.</title>
        <authorList>
            <consortium name="Lawrence Berkeley National Laboratory"/>
            <person name="Hensen N."/>
            <person name="Bonometti L."/>
            <person name="Westerberg I."/>
            <person name="Brannstrom I.O."/>
            <person name="Guillou S."/>
            <person name="Cros-Aarteil S."/>
            <person name="Calhoun S."/>
            <person name="Haridas S."/>
            <person name="Kuo A."/>
            <person name="Mondo S."/>
            <person name="Pangilinan J."/>
            <person name="Riley R."/>
            <person name="Labutti K."/>
            <person name="Andreopoulos B."/>
            <person name="Lipzen A."/>
            <person name="Chen C."/>
            <person name="Yanf M."/>
            <person name="Daum C."/>
            <person name="Ng V."/>
            <person name="Clum A."/>
            <person name="Steindorff A."/>
            <person name="Ohm R."/>
            <person name="Martin F."/>
            <person name="Silar P."/>
            <person name="Natvig D."/>
            <person name="Lalanne C."/>
            <person name="Gautier V."/>
            <person name="Ament-Velasquez S.L."/>
            <person name="Kruys A."/>
            <person name="Hutchinson M.I."/>
            <person name="Powell A.J."/>
            <person name="Barry K."/>
            <person name="Miller A.N."/>
            <person name="Grigoriev I.V."/>
            <person name="Debuchy R."/>
            <person name="Gladieux P."/>
            <person name="Thoren M.H."/>
            <person name="Johannesson H."/>
        </authorList>
    </citation>
    <scope>NUCLEOTIDE SEQUENCE</scope>
    <source>
        <strain evidence="1">SMH2532-1</strain>
    </source>
</reference>
<evidence type="ECO:0000313" key="1">
    <source>
        <dbReference type="EMBL" id="KAK0652207.1"/>
    </source>
</evidence>